<accession>A0AAD4MX52</accession>
<evidence type="ECO:0000313" key="14">
    <source>
        <dbReference type="EMBL" id="KAI1709452.1"/>
    </source>
</evidence>
<feature type="domain" description="Neurotransmitter-gated ion-channel ligand-binding" evidence="12">
    <location>
        <begin position="63"/>
        <end position="258"/>
    </location>
</feature>
<keyword evidence="10 11" id="KW-0407">Ion channel</keyword>
<name>A0AAD4MX52_9BILA</name>
<organism evidence="14 15">
    <name type="scientific">Ditylenchus destructor</name>
    <dbReference type="NCBI Taxonomy" id="166010"/>
    <lineage>
        <taxon>Eukaryota</taxon>
        <taxon>Metazoa</taxon>
        <taxon>Ecdysozoa</taxon>
        <taxon>Nematoda</taxon>
        <taxon>Chromadorea</taxon>
        <taxon>Rhabditida</taxon>
        <taxon>Tylenchina</taxon>
        <taxon>Tylenchomorpha</taxon>
        <taxon>Sphaerularioidea</taxon>
        <taxon>Anguinidae</taxon>
        <taxon>Anguininae</taxon>
        <taxon>Ditylenchus</taxon>
    </lineage>
</organism>
<feature type="transmembrane region" description="Helical" evidence="11">
    <location>
        <begin position="333"/>
        <end position="352"/>
    </location>
</feature>
<dbReference type="InterPro" id="IPR018000">
    <property type="entry name" value="Neurotransmitter_ion_chnl_CS"/>
</dbReference>
<dbReference type="NCBIfam" id="TIGR00860">
    <property type="entry name" value="LIC"/>
    <property type="match status" value="1"/>
</dbReference>
<dbReference type="Gene3D" id="2.70.170.10">
    <property type="entry name" value="Neurotransmitter-gated ion-channel ligand-binding domain"/>
    <property type="match status" value="1"/>
</dbReference>
<keyword evidence="5 11" id="KW-0812">Transmembrane</keyword>
<dbReference type="Pfam" id="PF02932">
    <property type="entry name" value="Neur_chan_memb"/>
    <property type="match status" value="1"/>
</dbReference>
<evidence type="ECO:0000256" key="8">
    <source>
        <dbReference type="ARBA" id="ARBA00023065"/>
    </source>
</evidence>
<feature type="transmembrane region" description="Helical" evidence="11">
    <location>
        <begin position="273"/>
        <end position="292"/>
    </location>
</feature>
<keyword evidence="7 11" id="KW-1133">Transmembrane helix</keyword>
<dbReference type="GO" id="GO:0005230">
    <property type="term" value="F:extracellular ligand-gated monoatomic ion channel activity"/>
    <property type="evidence" value="ECO:0007669"/>
    <property type="project" value="InterPro"/>
</dbReference>
<comment type="caution">
    <text evidence="14">The sequence shown here is derived from an EMBL/GenBank/DDBJ whole genome shotgun (WGS) entry which is preliminary data.</text>
</comment>
<dbReference type="InterPro" id="IPR006202">
    <property type="entry name" value="Neur_chan_lig-bd"/>
</dbReference>
<sequence>MPIDITLNTLRHSPYCQVRFSYALLFASHLFSTLFNVVNSIATTTFRPPTDVQFTPLTKEFIDLINNETLYNRYATPTQYSGTATNVSMSMYIEGISSFSAQTMDYHLDMYFYQEWYDDRLRHNSTGPMLVRDKALFKKLWRPDVYFANARHASFQDVTEDNFCVWIYPSGRVWYDCRISLVAICMMNLWKYPLDSQECSLRILSYAYPETQLRLRWSSSVDPPIDRNAEIRMPDMRLVDIKMGTCNGTYVTGTWSCMTAVFMVQREMLHHVVQTYVPTALIVVISWFNFWLDIDSAPARVSLSITTLLTIATQANAVKLALPEVSYMKAIDVWMGMCMTFVFGVMVEYTIAHYAKNQEMSRIHPPNLIVDSTLSTLFGTNSTTNSAQTANDAPMPLTTFHQMTPVTVPRRSHPAHKVGVRHSVGNPTGLNHSDSAYCNHRPLRPDEPDLHTIRMRNSIAHHDTSYSDEDDDEIAAGYEECETDLHNMFITDYLKSNNVNQNHITENHQAGNSIHKHNSFSGNTVEARLRIPAELHADGALMDKFDEDSIQKLEARKRLMGRHSVSRLRHQVSRQAQSMKSNVQALCNLRGRAMADKIDQKSRVVFPLAFIIVNIFYWSFYLIFN</sequence>
<dbReference type="InterPro" id="IPR036719">
    <property type="entry name" value="Neuro-gated_channel_TM_sf"/>
</dbReference>
<keyword evidence="6" id="KW-0732">Signal</keyword>
<evidence type="ECO:0000259" key="13">
    <source>
        <dbReference type="Pfam" id="PF02932"/>
    </source>
</evidence>
<evidence type="ECO:0000256" key="11">
    <source>
        <dbReference type="RuleBase" id="RU000687"/>
    </source>
</evidence>
<dbReference type="GO" id="GO:0004888">
    <property type="term" value="F:transmembrane signaling receptor activity"/>
    <property type="evidence" value="ECO:0007669"/>
    <property type="project" value="InterPro"/>
</dbReference>
<dbReference type="PRINTS" id="PR00252">
    <property type="entry name" value="NRIONCHANNEL"/>
</dbReference>
<dbReference type="FunFam" id="2.70.170.10:FF:000039">
    <property type="entry name" value="Ligand-Gated ion Channel"/>
    <property type="match status" value="1"/>
</dbReference>
<evidence type="ECO:0000259" key="12">
    <source>
        <dbReference type="Pfam" id="PF02931"/>
    </source>
</evidence>
<evidence type="ECO:0000256" key="1">
    <source>
        <dbReference type="ARBA" id="ARBA00004141"/>
    </source>
</evidence>
<evidence type="ECO:0000256" key="9">
    <source>
        <dbReference type="ARBA" id="ARBA00023136"/>
    </source>
</evidence>
<feature type="transmembrane region" description="Helical" evidence="11">
    <location>
        <begin position="604"/>
        <end position="624"/>
    </location>
</feature>
<dbReference type="PRINTS" id="PR00253">
    <property type="entry name" value="GABAARECEPTR"/>
</dbReference>
<feature type="domain" description="Neurotransmitter-gated ion-channel transmembrane" evidence="13">
    <location>
        <begin position="275"/>
        <end position="618"/>
    </location>
</feature>
<dbReference type="SUPFAM" id="SSF63712">
    <property type="entry name" value="Nicotinic receptor ligand binding domain-like"/>
    <property type="match status" value="1"/>
</dbReference>
<comment type="subcellular location">
    <subcellularLocation>
        <location evidence="2">Cell membrane</location>
    </subcellularLocation>
    <subcellularLocation>
        <location evidence="1">Membrane</location>
        <topology evidence="1">Multi-pass membrane protein</topology>
    </subcellularLocation>
</comment>
<comment type="similarity">
    <text evidence="11">Belongs to the ligand-gated ion channel (TC 1.A.9) family.</text>
</comment>
<dbReference type="InterPro" id="IPR038050">
    <property type="entry name" value="Neuro_actylchol_rec"/>
</dbReference>
<reference evidence="14" key="1">
    <citation type="submission" date="2022-01" db="EMBL/GenBank/DDBJ databases">
        <title>Genome Sequence Resource for Two Populations of Ditylenchus destructor, the Migratory Endoparasitic Phytonematode.</title>
        <authorList>
            <person name="Zhang H."/>
            <person name="Lin R."/>
            <person name="Xie B."/>
        </authorList>
    </citation>
    <scope>NUCLEOTIDE SEQUENCE</scope>
    <source>
        <strain evidence="14">BazhouSP</strain>
    </source>
</reference>
<evidence type="ECO:0000256" key="7">
    <source>
        <dbReference type="ARBA" id="ARBA00022989"/>
    </source>
</evidence>
<keyword evidence="15" id="KW-1185">Reference proteome</keyword>
<dbReference type="InterPro" id="IPR006028">
    <property type="entry name" value="GABAA/Glycine_rcpt"/>
</dbReference>
<evidence type="ECO:0000256" key="5">
    <source>
        <dbReference type="ARBA" id="ARBA00022692"/>
    </source>
</evidence>
<proteinExistence type="inferred from homology"/>
<evidence type="ECO:0000256" key="6">
    <source>
        <dbReference type="ARBA" id="ARBA00022729"/>
    </source>
</evidence>
<gene>
    <name evidence="14" type="ORF">DdX_11239</name>
</gene>
<evidence type="ECO:0000256" key="10">
    <source>
        <dbReference type="ARBA" id="ARBA00023303"/>
    </source>
</evidence>
<dbReference type="AlphaFoldDB" id="A0AAD4MX52"/>
<dbReference type="InterPro" id="IPR036734">
    <property type="entry name" value="Neur_chan_lig-bd_sf"/>
</dbReference>
<keyword evidence="3 11" id="KW-0813">Transport</keyword>
<comment type="caution">
    <text evidence="11">Lacks conserved residue(s) required for the propagation of feature annotation.</text>
</comment>
<keyword evidence="8 11" id="KW-0406">Ion transport</keyword>
<keyword evidence="4" id="KW-1003">Cell membrane</keyword>
<dbReference type="CDD" id="cd19049">
    <property type="entry name" value="LGIC_TM_anion"/>
    <property type="match status" value="1"/>
</dbReference>
<dbReference type="Proteomes" id="UP001201812">
    <property type="component" value="Unassembled WGS sequence"/>
</dbReference>
<dbReference type="CDD" id="cd18987">
    <property type="entry name" value="LGIC_ECD_anion"/>
    <property type="match status" value="1"/>
</dbReference>
<evidence type="ECO:0000256" key="2">
    <source>
        <dbReference type="ARBA" id="ARBA00004236"/>
    </source>
</evidence>
<dbReference type="PROSITE" id="PS00236">
    <property type="entry name" value="NEUROTR_ION_CHANNEL"/>
    <property type="match status" value="1"/>
</dbReference>
<dbReference type="EMBL" id="JAKKPZ010000030">
    <property type="protein sequence ID" value="KAI1709452.1"/>
    <property type="molecule type" value="Genomic_DNA"/>
</dbReference>
<dbReference type="Pfam" id="PF02931">
    <property type="entry name" value="Neur_chan_LBD"/>
    <property type="match status" value="1"/>
</dbReference>
<dbReference type="SUPFAM" id="SSF90112">
    <property type="entry name" value="Neurotransmitter-gated ion-channel transmembrane pore"/>
    <property type="match status" value="1"/>
</dbReference>
<evidence type="ECO:0000256" key="3">
    <source>
        <dbReference type="ARBA" id="ARBA00022448"/>
    </source>
</evidence>
<evidence type="ECO:0000313" key="15">
    <source>
        <dbReference type="Proteomes" id="UP001201812"/>
    </source>
</evidence>
<dbReference type="InterPro" id="IPR006201">
    <property type="entry name" value="Neur_channel"/>
</dbReference>
<evidence type="ECO:0000256" key="4">
    <source>
        <dbReference type="ARBA" id="ARBA00022475"/>
    </source>
</evidence>
<dbReference type="PANTHER" id="PTHR18945">
    <property type="entry name" value="NEUROTRANSMITTER GATED ION CHANNEL"/>
    <property type="match status" value="1"/>
</dbReference>
<dbReference type="GO" id="GO:0005886">
    <property type="term" value="C:plasma membrane"/>
    <property type="evidence" value="ECO:0007669"/>
    <property type="project" value="UniProtKB-SubCell"/>
</dbReference>
<keyword evidence="9 11" id="KW-0472">Membrane</keyword>
<protein>
    <submittedName>
        <fullName evidence="14">Neurotransmitter-gated ion-channel ligand binding domain-containing protein</fullName>
    </submittedName>
</protein>
<dbReference type="InterPro" id="IPR006029">
    <property type="entry name" value="Neurotrans-gated_channel_TM"/>
</dbReference>
<dbReference type="Gene3D" id="1.20.58.390">
    <property type="entry name" value="Neurotransmitter-gated ion-channel transmembrane domain"/>
    <property type="match status" value="2"/>
</dbReference>